<dbReference type="PANTHER" id="PTHR31649:SF1">
    <property type="entry name" value="FARNESOIC ACID O-METHYL TRANSFERASE DOMAIN-CONTAINING PROTEIN"/>
    <property type="match status" value="1"/>
</dbReference>
<dbReference type="SMART" id="SM00696">
    <property type="entry name" value="DM9"/>
    <property type="match status" value="4"/>
</dbReference>
<dbReference type="GeneID" id="113496767"/>
<organism evidence="1 2">
    <name type="scientific">Trichoplusia ni</name>
    <name type="common">Cabbage looper</name>
    <dbReference type="NCBI Taxonomy" id="7111"/>
    <lineage>
        <taxon>Eukaryota</taxon>
        <taxon>Metazoa</taxon>
        <taxon>Ecdysozoa</taxon>
        <taxon>Arthropoda</taxon>
        <taxon>Hexapoda</taxon>
        <taxon>Insecta</taxon>
        <taxon>Pterygota</taxon>
        <taxon>Neoptera</taxon>
        <taxon>Endopterygota</taxon>
        <taxon>Lepidoptera</taxon>
        <taxon>Glossata</taxon>
        <taxon>Ditrysia</taxon>
        <taxon>Noctuoidea</taxon>
        <taxon>Noctuidae</taxon>
        <taxon>Plusiinae</taxon>
        <taxon>Trichoplusia</taxon>
    </lineage>
</organism>
<protein>
    <submittedName>
        <fullName evidence="2">Extensin-2-like</fullName>
    </submittedName>
</protein>
<dbReference type="AlphaFoldDB" id="A0A7E5VU69"/>
<gene>
    <name evidence="2" type="primary">LOC113496767</name>
</gene>
<dbReference type="OrthoDB" id="2142040at2759"/>
<sequence length="506" mass="54840">MSGNVPNRPHAHPIPPPNMAVPGVYAYAPGPYMVPVYQPPLLQAPAPSQPQYIANVVYQTPSVGPTLAPTPGPIYVEEPIEWIPATTFDVSRLAQRAFVGGEDHSDGSPLYVIRAQHEGGIIPGKLSIKNLTAYVAYRGRAVPVDTYEVLCARNDAVHWKSSSKGQVPPDAIVAGNNVNAEPFFIARVRHKGSLIPGKVHPSHGCCYIPIGRYETNHKTYEVLCRSKFDLYAQTTTELYPPNGPPPPYYGYPMAGPTPAHPGGYTYVPAPVMMPVYHPPPPQPPQEPAPQPTYVTNYIYQQPPAPPPPPQPIYVEAPPPPPQPVPDRVKTPVELGLATVEKGLAWLGNSLQNLNNKLIDWVPATPTDVSSLSHRAYIAGKEGWDGSPLCVIRAHHSGEFIPGKLAIKHRSAYVPHAGREVPVHNFEVLCAPSHAVRWLPSSNGQVPVGAIAAGNTHHGEPLYIARVKHMRSITPGKVHPSHGCAYISFGGSEITYKNYEVLCKIVG</sequence>
<evidence type="ECO:0000313" key="1">
    <source>
        <dbReference type="Proteomes" id="UP000322000"/>
    </source>
</evidence>
<dbReference type="Pfam" id="PF11901">
    <property type="entry name" value="DM9"/>
    <property type="match status" value="2"/>
</dbReference>
<accession>A0A7E5VU69</accession>
<keyword evidence="1" id="KW-1185">Reference proteome</keyword>
<reference evidence="2" key="1">
    <citation type="submission" date="2025-08" db="UniProtKB">
        <authorList>
            <consortium name="RefSeq"/>
        </authorList>
    </citation>
    <scope>IDENTIFICATION</scope>
</reference>
<dbReference type="PANTHER" id="PTHR31649">
    <property type="entry name" value="AGAP009604-PA"/>
    <property type="match status" value="1"/>
</dbReference>
<dbReference type="RefSeq" id="XP_026731890.1">
    <property type="nucleotide sequence ID" value="XM_026876089.1"/>
</dbReference>
<evidence type="ECO:0000313" key="2">
    <source>
        <dbReference type="RefSeq" id="XP_026731890.1"/>
    </source>
</evidence>
<dbReference type="KEGG" id="tnl:113496767"/>
<dbReference type="InParanoid" id="A0A7E5VU69"/>
<name>A0A7E5VU69_TRINI</name>
<proteinExistence type="predicted"/>
<dbReference type="InterPro" id="IPR006616">
    <property type="entry name" value="DM9_repeat"/>
</dbReference>
<dbReference type="CTD" id="101746066"/>
<dbReference type="Proteomes" id="UP000322000">
    <property type="component" value="Chromosome 8"/>
</dbReference>